<dbReference type="Pfam" id="PF02080">
    <property type="entry name" value="TrkA_C"/>
    <property type="match status" value="1"/>
</dbReference>
<accession>A0A3B0S1H0</accession>
<evidence type="ECO:0000256" key="1">
    <source>
        <dbReference type="ARBA" id="ARBA00004141"/>
    </source>
</evidence>
<feature type="transmembrane region" description="Helical" evidence="7">
    <location>
        <begin position="376"/>
        <end position="394"/>
    </location>
</feature>
<feature type="transmembrane region" description="Helical" evidence="7">
    <location>
        <begin position="481"/>
        <end position="501"/>
    </location>
</feature>
<feature type="transmembrane region" description="Helical" evidence="7">
    <location>
        <begin position="123"/>
        <end position="139"/>
    </location>
</feature>
<comment type="subcellular location">
    <subcellularLocation>
        <location evidence="1">Membrane</location>
        <topology evidence="1">Multi-pass membrane protein</topology>
    </subcellularLocation>
</comment>
<dbReference type="GO" id="GO:0005886">
    <property type="term" value="C:plasma membrane"/>
    <property type="evidence" value="ECO:0007669"/>
    <property type="project" value="TreeGrafter"/>
</dbReference>
<feature type="transmembrane region" description="Helical" evidence="7">
    <location>
        <begin position="567"/>
        <end position="586"/>
    </location>
</feature>
<dbReference type="InterPro" id="IPR004680">
    <property type="entry name" value="Cit_transptr-like_dom"/>
</dbReference>
<dbReference type="GO" id="GO:0006813">
    <property type="term" value="P:potassium ion transport"/>
    <property type="evidence" value="ECO:0007669"/>
    <property type="project" value="InterPro"/>
</dbReference>
<feature type="transmembrane region" description="Helical" evidence="7">
    <location>
        <begin position="151"/>
        <end position="175"/>
    </location>
</feature>
<keyword evidence="3 7" id="KW-0812">Transmembrane</keyword>
<keyword evidence="2" id="KW-0813">Transport</keyword>
<feature type="transmembrane region" description="Helical" evidence="7">
    <location>
        <begin position="187"/>
        <end position="206"/>
    </location>
</feature>
<feature type="transmembrane region" description="Helical" evidence="7">
    <location>
        <begin position="7"/>
        <end position="36"/>
    </location>
</feature>
<evidence type="ECO:0000256" key="7">
    <source>
        <dbReference type="SAM" id="Phobius"/>
    </source>
</evidence>
<dbReference type="Gene3D" id="3.30.70.1450">
    <property type="entry name" value="Regulator of K+ conductance, C-terminal domain"/>
    <property type="match status" value="2"/>
</dbReference>
<feature type="transmembrane region" description="Helical" evidence="7">
    <location>
        <begin position="400"/>
        <end position="431"/>
    </location>
</feature>
<organism evidence="9">
    <name type="scientific">hydrothermal vent metagenome</name>
    <dbReference type="NCBI Taxonomy" id="652676"/>
    <lineage>
        <taxon>unclassified sequences</taxon>
        <taxon>metagenomes</taxon>
        <taxon>ecological metagenomes</taxon>
    </lineage>
</organism>
<evidence type="ECO:0000256" key="6">
    <source>
        <dbReference type="ARBA" id="ARBA00023136"/>
    </source>
</evidence>
<proteinExistence type="predicted"/>
<keyword evidence="4" id="KW-0677">Repeat</keyword>
<evidence type="ECO:0000259" key="8">
    <source>
        <dbReference type="PROSITE" id="PS51202"/>
    </source>
</evidence>
<keyword evidence="5 7" id="KW-1133">Transmembrane helix</keyword>
<name>A0A3B0S1H0_9ZZZZ</name>
<feature type="transmembrane region" description="Helical" evidence="7">
    <location>
        <begin position="56"/>
        <end position="79"/>
    </location>
</feature>
<dbReference type="PROSITE" id="PS51202">
    <property type="entry name" value="RCK_C"/>
    <property type="match status" value="1"/>
</dbReference>
<dbReference type="Pfam" id="PF03600">
    <property type="entry name" value="CitMHS"/>
    <property type="match status" value="1"/>
</dbReference>
<reference evidence="9" key="1">
    <citation type="submission" date="2018-06" db="EMBL/GenBank/DDBJ databases">
        <authorList>
            <person name="Zhirakovskaya E."/>
        </authorList>
    </citation>
    <scope>NUCLEOTIDE SEQUENCE</scope>
</reference>
<sequence>MHMWMTFAIIAIAIAMFAGEWLALELVALGVIAALLLYFNFQPLLENGENLLSAEVLLSGFSNTALLTILALLVVGQGLHQSGALDGVTQFLSATRRSRAKMILLACLTGAGVMSAFLNNTPVVVMFIPVIAALANRYGPGAGRMLIPLSYITILGGMVTLIGSSTNLLVAGLVAEGNVMTIGFFDLFMPGIILAGVGALYVLFVAPRLLRHDEDDGPAQRHARDGVQFLARLEIHAQHKLIGEQSNGGLFPSLTDVAVRLVKRDHQIILPPFDDVTLQVGDIVQIAGSRKQVTQLIDLDDHGEHLMMAEAAIAPASRLGGRTIVDEEFTDQTGCHIIGLQRHRRMKRDLRNRIRLRPGDVFLIAGTRDNIRRLRLDRDLMVLAGSISTLHAFTKANAALAIFATVVVAAATGVVPIVISAVTGALAMILYGCLNIGQAARAIDRRIVLLVVASIAMAHALDKTGGATFLAQTMVGALSDQSPAVILSALFLVVAVLTNLLSNNATALLFTPIAINIALSLGVSPVPFVHAVIFAANCSFASPMGYQTNLLVMGPGNYRFNDFLRTGGPLVILIWLTFSAIAPWYYSL</sequence>
<feature type="domain" description="RCK C-terminal" evidence="8">
    <location>
        <begin position="294"/>
        <end position="380"/>
    </location>
</feature>
<keyword evidence="6 7" id="KW-0472">Membrane</keyword>
<dbReference type="PANTHER" id="PTHR43652">
    <property type="entry name" value="BASIC AMINO ACID ANTIPORTER YFCC-RELATED"/>
    <property type="match status" value="1"/>
</dbReference>
<dbReference type="InterPro" id="IPR051679">
    <property type="entry name" value="DASS-Related_Transporters"/>
</dbReference>
<evidence type="ECO:0000313" key="9">
    <source>
        <dbReference type="EMBL" id="VAV90383.1"/>
    </source>
</evidence>
<evidence type="ECO:0000256" key="5">
    <source>
        <dbReference type="ARBA" id="ARBA00022989"/>
    </source>
</evidence>
<evidence type="ECO:0000256" key="3">
    <source>
        <dbReference type="ARBA" id="ARBA00022692"/>
    </source>
</evidence>
<feature type="transmembrane region" description="Helical" evidence="7">
    <location>
        <begin position="513"/>
        <end position="536"/>
    </location>
</feature>
<dbReference type="SUPFAM" id="SSF116726">
    <property type="entry name" value="TrkA C-terminal domain-like"/>
    <property type="match status" value="2"/>
</dbReference>
<dbReference type="InterPro" id="IPR036721">
    <property type="entry name" value="RCK_C_sf"/>
</dbReference>
<feature type="transmembrane region" description="Helical" evidence="7">
    <location>
        <begin position="100"/>
        <end position="117"/>
    </location>
</feature>
<protein>
    <recommendedName>
        <fullName evidence="8">RCK C-terminal domain-containing protein</fullName>
    </recommendedName>
</protein>
<dbReference type="InterPro" id="IPR006037">
    <property type="entry name" value="RCK_C"/>
</dbReference>
<dbReference type="EMBL" id="UOEC01000076">
    <property type="protein sequence ID" value="VAV90383.1"/>
    <property type="molecule type" value="Genomic_DNA"/>
</dbReference>
<dbReference type="AlphaFoldDB" id="A0A3B0S1H0"/>
<gene>
    <name evidence="9" type="ORF">MNBD_ALPHA08-1532</name>
</gene>
<dbReference type="PANTHER" id="PTHR43652:SF2">
    <property type="entry name" value="BASIC AMINO ACID ANTIPORTER YFCC-RELATED"/>
    <property type="match status" value="1"/>
</dbReference>
<dbReference type="GO" id="GO:0008324">
    <property type="term" value="F:monoatomic cation transmembrane transporter activity"/>
    <property type="evidence" value="ECO:0007669"/>
    <property type="project" value="InterPro"/>
</dbReference>
<feature type="transmembrane region" description="Helical" evidence="7">
    <location>
        <begin position="443"/>
        <end position="461"/>
    </location>
</feature>
<evidence type="ECO:0000256" key="4">
    <source>
        <dbReference type="ARBA" id="ARBA00022737"/>
    </source>
</evidence>
<evidence type="ECO:0000256" key="2">
    <source>
        <dbReference type="ARBA" id="ARBA00022448"/>
    </source>
</evidence>